<evidence type="ECO:0000313" key="3">
    <source>
        <dbReference type="Proteomes" id="UP000757435"/>
    </source>
</evidence>
<dbReference type="GO" id="GO:0071111">
    <property type="term" value="F:cyclic-guanylate-specific phosphodiesterase activity"/>
    <property type="evidence" value="ECO:0007669"/>
    <property type="project" value="InterPro"/>
</dbReference>
<dbReference type="InterPro" id="IPR050706">
    <property type="entry name" value="Cyclic-di-GMP_PDE-like"/>
</dbReference>
<evidence type="ECO:0000313" key="2">
    <source>
        <dbReference type="EMBL" id="MBW4659587.1"/>
    </source>
</evidence>
<dbReference type="PROSITE" id="PS50883">
    <property type="entry name" value="EAL"/>
    <property type="match status" value="1"/>
</dbReference>
<proteinExistence type="predicted"/>
<organism evidence="2 3">
    <name type="scientific">Drouetiella hepatica Uher 2000/2452</name>
    <dbReference type="NCBI Taxonomy" id="904376"/>
    <lineage>
        <taxon>Bacteria</taxon>
        <taxon>Bacillati</taxon>
        <taxon>Cyanobacteriota</taxon>
        <taxon>Cyanophyceae</taxon>
        <taxon>Oculatellales</taxon>
        <taxon>Oculatellaceae</taxon>
        <taxon>Drouetiella</taxon>
    </lineage>
</organism>
<evidence type="ECO:0000259" key="1">
    <source>
        <dbReference type="PROSITE" id="PS50883"/>
    </source>
</evidence>
<dbReference type="SUPFAM" id="SSF141868">
    <property type="entry name" value="EAL domain-like"/>
    <property type="match status" value="1"/>
</dbReference>
<dbReference type="InterPro" id="IPR035919">
    <property type="entry name" value="EAL_sf"/>
</dbReference>
<reference evidence="2" key="1">
    <citation type="submission" date="2021-05" db="EMBL/GenBank/DDBJ databases">
        <authorList>
            <person name="Pietrasiak N."/>
            <person name="Ward R."/>
            <person name="Stajich J.E."/>
            <person name="Kurbessoian T."/>
        </authorList>
    </citation>
    <scope>NUCLEOTIDE SEQUENCE</scope>
    <source>
        <strain evidence="2">UHER 2000/2452</strain>
    </source>
</reference>
<reference evidence="2" key="2">
    <citation type="journal article" date="2022" name="Microbiol. Resour. Announc.">
        <title>Metagenome Sequencing to Explore Phylogenomics of Terrestrial Cyanobacteria.</title>
        <authorList>
            <person name="Ward R.D."/>
            <person name="Stajich J.E."/>
            <person name="Johansen J.R."/>
            <person name="Huntemann M."/>
            <person name="Clum A."/>
            <person name="Foster B."/>
            <person name="Foster B."/>
            <person name="Roux S."/>
            <person name="Palaniappan K."/>
            <person name="Varghese N."/>
            <person name="Mukherjee S."/>
            <person name="Reddy T.B.K."/>
            <person name="Daum C."/>
            <person name="Copeland A."/>
            <person name="Chen I.A."/>
            <person name="Ivanova N.N."/>
            <person name="Kyrpides N.C."/>
            <person name="Shapiro N."/>
            <person name="Eloe-Fadrosh E.A."/>
            <person name="Pietrasiak N."/>
        </authorList>
    </citation>
    <scope>NUCLEOTIDE SEQUENCE</scope>
    <source>
        <strain evidence="2">UHER 2000/2452</strain>
    </source>
</reference>
<dbReference type="Gene3D" id="3.20.20.450">
    <property type="entry name" value="EAL domain"/>
    <property type="match status" value="1"/>
</dbReference>
<gene>
    <name evidence="2" type="ORF">KME15_13005</name>
</gene>
<dbReference type="AlphaFoldDB" id="A0A951UMQ8"/>
<feature type="domain" description="EAL" evidence="1">
    <location>
        <begin position="1"/>
        <end position="91"/>
    </location>
</feature>
<accession>A0A951UMQ8</accession>
<dbReference type="InterPro" id="IPR001633">
    <property type="entry name" value="EAL_dom"/>
</dbReference>
<dbReference type="PANTHER" id="PTHR33121">
    <property type="entry name" value="CYCLIC DI-GMP PHOSPHODIESTERASE PDEF"/>
    <property type="match status" value="1"/>
</dbReference>
<dbReference type="EMBL" id="JAHHHD010000013">
    <property type="protein sequence ID" value="MBW4659587.1"/>
    <property type="molecule type" value="Genomic_DNA"/>
</dbReference>
<protein>
    <submittedName>
        <fullName evidence="2">EAL domain-containing protein</fullName>
    </submittedName>
</protein>
<name>A0A951UMQ8_9CYAN</name>
<dbReference type="PANTHER" id="PTHR33121:SF79">
    <property type="entry name" value="CYCLIC DI-GMP PHOSPHODIESTERASE PDED-RELATED"/>
    <property type="match status" value="1"/>
</dbReference>
<dbReference type="Pfam" id="PF00563">
    <property type="entry name" value="EAL"/>
    <property type="match status" value="1"/>
</dbReference>
<dbReference type="Proteomes" id="UP000757435">
    <property type="component" value="Unassembled WGS sequence"/>
</dbReference>
<comment type="caution">
    <text evidence="2">The sequence shown here is derived from an EMBL/GenBank/DDBJ whole genome shotgun (WGS) entry which is preliminary data.</text>
</comment>
<sequence length="91" mass="10194">MKPCVSNYEKLLGASVTFSPMFCLYASFKSRNLNYGVHLSTDDFGTEYSSLSYLQRFPADPLKIDRSCIHHLGPSSENSAIVEATRVRTQP</sequence>